<feature type="compositionally biased region" description="Low complexity" evidence="2">
    <location>
        <begin position="834"/>
        <end position="847"/>
    </location>
</feature>
<dbReference type="Proteomes" id="UP001362999">
    <property type="component" value="Unassembled WGS sequence"/>
</dbReference>
<accession>A0AAW0AE20</accession>
<keyword evidence="5" id="KW-1185">Reference proteome</keyword>
<dbReference type="InterPro" id="IPR007527">
    <property type="entry name" value="Znf_SWIM"/>
</dbReference>
<evidence type="ECO:0000313" key="5">
    <source>
        <dbReference type="Proteomes" id="UP001362999"/>
    </source>
</evidence>
<dbReference type="EMBL" id="JAWWNJ010000073">
    <property type="protein sequence ID" value="KAK7006999.1"/>
    <property type="molecule type" value="Genomic_DNA"/>
</dbReference>
<evidence type="ECO:0000256" key="1">
    <source>
        <dbReference type="PROSITE-ProRule" id="PRU00325"/>
    </source>
</evidence>
<evidence type="ECO:0000313" key="4">
    <source>
        <dbReference type="EMBL" id="KAK7006999.1"/>
    </source>
</evidence>
<sequence>MPSTYSKPTLLARCKGNCGRELEINPENWKAIFGANGLEITKTCRSCLEKKQQQKANSAAAAGKEKKKDRADNSVDASAFIGASAVSAEDFFKALREAGDIHNLTAYVDVSGLVLEDESPKDIANLIAEQVQECIGYRFHFHGKRPFANSDTTRYDYNCAQSASQQRKSIKVEDKSKQRDKGKMAAYECEGWLTIWGSPDTHEWFVRIRHEDCHQKYISVEVPADVKDFILKNVHLRTSQLWKEILAKYPKPTFLRKSVYNIWVKAQQDQWKRHEDELKSAYVLLDEFSKQGSKFEVERIQLPNGGVSAGFQAFAFAIPTFLRKWAGKIREIGIDSTFNTTKAGYECFTILGEVFGSGIPLGFLFLKSHNPEEGEKENYLRSIVRHLVRIWGMEIMQCLSDKDISEINALIAELPEDVNYQLCFWHAIRAIKGRLAVVGRQPAYYNPDEAFREYDWIDRDFVPIKQMTAIQRESANLEVAQEAIPTIRVMFNSRPVASAPARPRIVINLNGRNIGNEDDSQAALEQFVESLVDDEDEDLDASDADLDVPDRLDAAPSWLEPGDETVFSVVPGYIFCPAPHRRQILRLFIRHFCEHPLLPDRRGMSRTSKQIRDDAVRDMYLFCFQRGLREVWGYMWSAWYCPAKWKLWARSTSGDFIGRWRTTMTVENLWRNLKHRTLHDFVHPRLDQVFYLLITDLIPTFSAKMQIFERDFRAGRSNPLTPWQKCFKANWKKLSLRPLGTQEYKIDPSLWTCTCGQQKYSPYLLCKHLVQAFHPPAPEFFQTVIRRRVQPFYSHPLLKPKDGTELHALDSLDGTVSDGDNPLGSDTYHKPAQSVSGTPSSSTSGLSRRSKRKRSDFEDDSSSIIEISSSSGASSPIRVDEESDEEVEAGHVEYAKQLARDFRAAAAVLEEQASNPKKAKLWLRSVSDRKLGADVSKMVGDVRRFSKTSRRRETTWARKGDKQSQIYTRNTMGLYKGDENVPPE</sequence>
<proteinExistence type="predicted"/>
<keyword evidence="1" id="KW-0863">Zinc-finger</keyword>
<evidence type="ECO:0000259" key="3">
    <source>
        <dbReference type="PROSITE" id="PS50966"/>
    </source>
</evidence>
<dbReference type="AlphaFoldDB" id="A0AAW0AE20"/>
<evidence type="ECO:0000256" key="2">
    <source>
        <dbReference type="SAM" id="MobiDB-lite"/>
    </source>
</evidence>
<dbReference type="PROSITE" id="PS50966">
    <property type="entry name" value="ZF_SWIM"/>
    <property type="match status" value="1"/>
</dbReference>
<dbReference type="GO" id="GO:0008270">
    <property type="term" value="F:zinc ion binding"/>
    <property type="evidence" value="ECO:0007669"/>
    <property type="project" value="UniProtKB-KW"/>
</dbReference>
<reference evidence="4 5" key="1">
    <citation type="journal article" date="2024" name="J Genomics">
        <title>Draft genome sequencing and assembly of Favolaschia claudopus CIRM-BRFM 2984 isolated from oak limbs.</title>
        <authorList>
            <person name="Navarro D."/>
            <person name="Drula E."/>
            <person name="Chaduli D."/>
            <person name="Cazenave R."/>
            <person name="Ahrendt S."/>
            <person name="Wang J."/>
            <person name="Lipzen A."/>
            <person name="Daum C."/>
            <person name="Barry K."/>
            <person name="Grigoriev I.V."/>
            <person name="Favel A."/>
            <person name="Rosso M.N."/>
            <person name="Martin F."/>
        </authorList>
    </citation>
    <scope>NUCLEOTIDE SEQUENCE [LARGE SCALE GENOMIC DNA]</scope>
    <source>
        <strain evidence="4 5">CIRM-BRFM 2984</strain>
    </source>
</reference>
<name>A0AAW0AE20_9AGAR</name>
<keyword evidence="1" id="KW-0479">Metal-binding</keyword>
<feature type="domain" description="SWIM-type" evidence="3">
    <location>
        <begin position="744"/>
        <end position="777"/>
    </location>
</feature>
<organism evidence="4 5">
    <name type="scientific">Favolaschia claudopus</name>
    <dbReference type="NCBI Taxonomy" id="2862362"/>
    <lineage>
        <taxon>Eukaryota</taxon>
        <taxon>Fungi</taxon>
        <taxon>Dikarya</taxon>
        <taxon>Basidiomycota</taxon>
        <taxon>Agaricomycotina</taxon>
        <taxon>Agaricomycetes</taxon>
        <taxon>Agaricomycetidae</taxon>
        <taxon>Agaricales</taxon>
        <taxon>Marasmiineae</taxon>
        <taxon>Mycenaceae</taxon>
        <taxon>Favolaschia</taxon>
    </lineage>
</organism>
<keyword evidence="1" id="KW-0862">Zinc</keyword>
<comment type="caution">
    <text evidence="4">The sequence shown here is derived from an EMBL/GenBank/DDBJ whole genome shotgun (WGS) entry which is preliminary data.</text>
</comment>
<feature type="compositionally biased region" description="Low complexity" evidence="2">
    <location>
        <begin position="862"/>
        <end position="875"/>
    </location>
</feature>
<gene>
    <name evidence="4" type="ORF">R3P38DRAFT_3213059</name>
</gene>
<feature type="region of interest" description="Disordered" evidence="2">
    <location>
        <begin position="810"/>
        <end position="888"/>
    </location>
</feature>
<protein>
    <recommendedName>
        <fullName evidence="3">SWIM-type domain-containing protein</fullName>
    </recommendedName>
</protein>